<evidence type="ECO:0000256" key="2">
    <source>
        <dbReference type="ARBA" id="ARBA00022845"/>
    </source>
</evidence>
<evidence type="ECO:0000256" key="3">
    <source>
        <dbReference type="ARBA" id="ARBA00022884"/>
    </source>
</evidence>
<evidence type="ECO:0000313" key="5">
    <source>
        <dbReference type="EMBL" id="GMK48695.1"/>
    </source>
</evidence>
<dbReference type="SUPFAM" id="SSF117130">
    <property type="entry name" value="CsrA-like"/>
    <property type="match status" value="1"/>
</dbReference>
<dbReference type="InterPro" id="IPR003751">
    <property type="entry name" value="CsrA"/>
</dbReference>
<keyword evidence="2 4" id="KW-0810">Translation regulation</keyword>
<dbReference type="InterPro" id="IPR036107">
    <property type="entry name" value="CsrA_sf"/>
</dbReference>
<dbReference type="Pfam" id="PF02599">
    <property type="entry name" value="CsrA"/>
    <property type="match status" value="1"/>
</dbReference>
<keyword evidence="1 4" id="KW-0963">Cytoplasm</keyword>
<comment type="subcellular location">
    <subcellularLocation>
        <location evidence="4">Cytoplasm</location>
    </subcellularLocation>
</comment>
<accession>A0ABQ6NUD3</accession>
<name>A0ABQ6NUD3_9BACL</name>
<sequence length="79" mass="8770">MLVLSRKTDESIMIGGNIEIVVLGVEGETVKLGIRAPKDIEVFRKELYMNIQASNREAASSLLAINDVVQLLKQNRSDK</sequence>
<keyword evidence="6" id="KW-1185">Reference proteome</keyword>
<dbReference type="NCBIfam" id="TIGR00202">
    <property type="entry name" value="csrA"/>
    <property type="match status" value="1"/>
</dbReference>
<comment type="caution">
    <text evidence="5">The sequence shown here is derived from an EMBL/GenBank/DDBJ whole genome shotgun (WGS) entry which is preliminary data.</text>
</comment>
<gene>
    <name evidence="4 5" type="primary">csrA</name>
    <name evidence="5" type="ORF">PghCCS26_58250</name>
</gene>
<keyword evidence="4" id="KW-1005">Bacterial flagellum biogenesis</keyword>
<protein>
    <recommendedName>
        <fullName evidence="4">Translational regulator CsrA</fullName>
    </recommendedName>
</protein>
<reference evidence="5 6" key="1">
    <citation type="submission" date="2023-05" db="EMBL/GenBank/DDBJ databases">
        <title>Draft genome of Paenibacillus sp. CCS26.</title>
        <authorList>
            <person name="Akita H."/>
            <person name="Shinto Y."/>
            <person name="Kimura Z."/>
        </authorList>
    </citation>
    <scope>NUCLEOTIDE SEQUENCE [LARGE SCALE GENOMIC DNA]</scope>
    <source>
        <strain evidence="5 6">CCS26</strain>
    </source>
</reference>
<keyword evidence="4" id="KW-0678">Repressor</keyword>
<comment type="function">
    <text evidence="4">A translational regulator that binds mRNA to regulate translation initiation and/or mRNA stability. Usually binds in the 5'-UTR at or near the Shine-Dalgarno sequence preventing ribosome-binding, thus repressing translation. Its main target seems to be the major flagellin gene, while its function is anatagonized by FliW.</text>
</comment>
<keyword evidence="3 4" id="KW-0694">RNA-binding</keyword>
<comment type="subunit">
    <text evidence="4">Homodimer; the beta-strands of each monomer intercalate to form a hydrophobic core, while the alpha-helices form wings that extend away from the core.</text>
</comment>
<dbReference type="Proteomes" id="UP001285921">
    <property type="component" value="Unassembled WGS sequence"/>
</dbReference>
<dbReference type="PANTHER" id="PTHR34984">
    <property type="entry name" value="CARBON STORAGE REGULATOR"/>
    <property type="match status" value="1"/>
</dbReference>
<comment type="similarity">
    <text evidence="4">Belongs to the CsrA/RsmA family.</text>
</comment>
<dbReference type="EMBL" id="BTCL01000033">
    <property type="protein sequence ID" value="GMK48695.1"/>
    <property type="molecule type" value="Genomic_DNA"/>
</dbReference>
<dbReference type="PANTHER" id="PTHR34984:SF1">
    <property type="entry name" value="CARBON STORAGE REGULATOR"/>
    <property type="match status" value="1"/>
</dbReference>
<dbReference type="Gene3D" id="2.60.40.4380">
    <property type="entry name" value="Translational regulator CsrA"/>
    <property type="match status" value="1"/>
</dbReference>
<evidence type="ECO:0000313" key="6">
    <source>
        <dbReference type="Proteomes" id="UP001285921"/>
    </source>
</evidence>
<dbReference type="HAMAP" id="MF_00167">
    <property type="entry name" value="CsrA"/>
    <property type="match status" value="1"/>
</dbReference>
<evidence type="ECO:0000256" key="4">
    <source>
        <dbReference type="HAMAP-Rule" id="MF_00167"/>
    </source>
</evidence>
<evidence type="ECO:0000256" key="1">
    <source>
        <dbReference type="ARBA" id="ARBA00022490"/>
    </source>
</evidence>
<proteinExistence type="inferred from homology"/>
<dbReference type="RefSeq" id="WP_317982193.1">
    <property type="nucleotide sequence ID" value="NZ_BTCL01000033.1"/>
</dbReference>
<organism evidence="5 6">
    <name type="scientific">Paenibacillus glycanilyticus</name>
    <dbReference type="NCBI Taxonomy" id="126569"/>
    <lineage>
        <taxon>Bacteria</taxon>
        <taxon>Bacillati</taxon>
        <taxon>Bacillota</taxon>
        <taxon>Bacilli</taxon>
        <taxon>Bacillales</taxon>
        <taxon>Paenibacillaceae</taxon>
        <taxon>Paenibacillus</taxon>
    </lineage>
</organism>
<dbReference type="NCBIfam" id="NF002469">
    <property type="entry name" value="PRK01712.1"/>
    <property type="match status" value="1"/>
</dbReference>